<protein>
    <submittedName>
        <fullName evidence="4">Alkaline phosphatase D</fullName>
    </submittedName>
</protein>
<dbReference type="SUPFAM" id="SSF56300">
    <property type="entry name" value="Metallo-dependent phosphatases"/>
    <property type="match status" value="1"/>
</dbReference>
<dbReference type="Pfam" id="PF25077">
    <property type="entry name" value="DUF7800"/>
    <property type="match status" value="1"/>
</dbReference>
<dbReference type="InterPro" id="IPR029052">
    <property type="entry name" value="Metallo-depent_PP-like"/>
</dbReference>
<dbReference type="PANTHER" id="PTHR33987">
    <property type="entry name" value="CALCINEURIN-LIKE METALLO-PHOSPHOESTERASE SUPERFAMILY PROTEIN"/>
    <property type="match status" value="1"/>
</dbReference>
<dbReference type="EMBL" id="FOLE01000002">
    <property type="protein sequence ID" value="SFC08408.1"/>
    <property type="molecule type" value="Genomic_DNA"/>
</dbReference>
<organism evidence="4 5">
    <name type="scientific">Flexibacter flexilis DSM 6793</name>
    <dbReference type="NCBI Taxonomy" id="927664"/>
    <lineage>
        <taxon>Bacteria</taxon>
        <taxon>Pseudomonadati</taxon>
        <taxon>Bacteroidota</taxon>
        <taxon>Cytophagia</taxon>
        <taxon>Cytophagales</taxon>
        <taxon>Flexibacteraceae</taxon>
        <taxon>Flexibacter</taxon>
    </lineage>
</organism>
<feature type="signal peptide" evidence="1">
    <location>
        <begin position="1"/>
        <end position="18"/>
    </location>
</feature>
<dbReference type="InterPro" id="IPR038607">
    <property type="entry name" value="PhoD-like_sf"/>
</dbReference>
<dbReference type="InterPro" id="IPR056702">
    <property type="entry name" value="DUF7800"/>
</dbReference>
<dbReference type="Pfam" id="PF09423">
    <property type="entry name" value="PhoD"/>
    <property type="match status" value="1"/>
</dbReference>
<dbReference type="RefSeq" id="WP_091509448.1">
    <property type="nucleotide sequence ID" value="NZ_FOLE01000002.1"/>
</dbReference>
<evidence type="ECO:0000259" key="3">
    <source>
        <dbReference type="Pfam" id="PF25077"/>
    </source>
</evidence>
<feature type="chain" id="PRO_5011784242" evidence="1">
    <location>
        <begin position="19"/>
        <end position="439"/>
    </location>
</feature>
<gene>
    <name evidence="4" type="ORF">SAMN05421780_102508</name>
</gene>
<dbReference type="Proteomes" id="UP000199514">
    <property type="component" value="Unassembled WGS sequence"/>
</dbReference>
<proteinExistence type="predicted"/>
<dbReference type="InterPro" id="IPR018946">
    <property type="entry name" value="PhoD-like_MPP"/>
</dbReference>
<keyword evidence="5" id="KW-1185">Reference proteome</keyword>
<evidence type="ECO:0000313" key="4">
    <source>
        <dbReference type="EMBL" id="SFC08408.1"/>
    </source>
</evidence>
<dbReference type="AlphaFoldDB" id="A0A1I1GEV7"/>
<evidence type="ECO:0000256" key="1">
    <source>
        <dbReference type="SAM" id="SignalP"/>
    </source>
</evidence>
<evidence type="ECO:0000259" key="2">
    <source>
        <dbReference type="Pfam" id="PF09423"/>
    </source>
</evidence>
<keyword evidence="1" id="KW-0732">Signal</keyword>
<dbReference type="STRING" id="927664.SAMN05421780_102508"/>
<feature type="domain" description="PhoD-like phosphatase metallophosphatase" evidence="2">
    <location>
        <begin position="129"/>
        <end position="379"/>
    </location>
</feature>
<dbReference type="CDD" id="cd07389">
    <property type="entry name" value="MPP_PhoD"/>
    <property type="match status" value="1"/>
</dbReference>
<dbReference type="Gene3D" id="3.60.21.70">
    <property type="entry name" value="PhoD-like phosphatase"/>
    <property type="match status" value="1"/>
</dbReference>
<accession>A0A1I1GEV7</accession>
<dbReference type="PANTHER" id="PTHR33987:SF1">
    <property type="entry name" value="CALCINEURIN-LIKE METALLO-PHOSPHOESTERASE SUPERFAMILY PROTEIN"/>
    <property type="match status" value="1"/>
</dbReference>
<dbReference type="OrthoDB" id="9763616at2"/>
<evidence type="ECO:0000313" key="5">
    <source>
        <dbReference type="Proteomes" id="UP000199514"/>
    </source>
</evidence>
<feature type="domain" description="DUF7800" evidence="3">
    <location>
        <begin position="23"/>
        <end position="111"/>
    </location>
</feature>
<sequence>MKKIIFFALLLMGINLNAQNNLLQSGPMVGYSEMMEVKLWAQTNAPAQVAIRYWEKGKPEKKWKTDVVKTKKETAFVAHLIADQVQPTRKYEYELLINDKVVPRPYPLEFQTQTLWQWRTDAPNVRFAIGSCAYVNEPEYDRPNQTYGGHYEIFQSLAKAKPEFMVWLGDNVYLREADWSTRTGILHRYTHTRSLPELQPFWGSVHHYAIWDDHDYGVNDADRSYWGKNLTEEAFNLFWANPNINLTGKGGVTGTFQWSDLQFFMLDNRYHRSPNDDQTRSRQMFGDEQIQWLIDALVNSKATFKFVATGGQMLNDVAKYETFSTYPDEKQKLLSAIQKAGIKGVIFLTGDRHHSEISKMNREGTYPLYDVTCSPLTAGPHADPSENNTFRLPNTLVGERNYSIFEVTGAKNDRVLSIKMFDTMGKELTQYQIKASELK</sequence>
<reference evidence="4 5" key="1">
    <citation type="submission" date="2016-10" db="EMBL/GenBank/DDBJ databases">
        <authorList>
            <person name="de Groot N.N."/>
        </authorList>
    </citation>
    <scope>NUCLEOTIDE SEQUENCE [LARGE SCALE GENOMIC DNA]</scope>
    <source>
        <strain evidence="4 5">DSM 6793</strain>
    </source>
</reference>
<name>A0A1I1GEV7_9BACT</name>